<feature type="domain" description="NADP-dependent oxidoreductase" evidence="2">
    <location>
        <begin position="72"/>
        <end position="377"/>
    </location>
</feature>
<gene>
    <name evidence="3" type="ORF">GFSPODELE1_LOCUS8641</name>
</gene>
<evidence type="ECO:0000313" key="4">
    <source>
        <dbReference type="Proteomes" id="UP001497453"/>
    </source>
</evidence>
<evidence type="ECO:0000313" key="3">
    <source>
        <dbReference type="EMBL" id="CAL1712051.1"/>
    </source>
</evidence>
<dbReference type="InterPro" id="IPR050791">
    <property type="entry name" value="Aldo-Keto_reductase"/>
</dbReference>
<protein>
    <recommendedName>
        <fullName evidence="2">NADP-dependent oxidoreductase domain-containing protein</fullName>
    </recommendedName>
</protein>
<keyword evidence="4" id="KW-1185">Reference proteome</keyword>
<dbReference type="SUPFAM" id="SSF51430">
    <property type="entry name" value="NAD(P)-linked oxidoreductase"/>
    <property type="match status" value="1"/>
</dbReference>
<dbReference type="PANTHER" id="PTHR43625:SF5">
    <property type="entry name" value="PYRIDOXAL REDUCTASE, CHLOROPLASTIC"/>
    <property type="match status" value="1"/>
</dbReference>
<dbReference type="InterPro" id="IPR023210">
    <property type="entry name" value="NADP_OxRdtase_dom"/>
</dbReference>
<name>A0ABP1DW60_9APHY</name>
<dbReference type="InterPro" id="IPR036812">
    <property type="entry name" value="NAD(P)_OxRdtase_dom_sf"/>
</dbReference>
<organism evidence="3 4">
    <name type="scientific">Somion occarium</name>
    <dbReference type="NCBI Taxonomy" id="3059160"/>
    <lineage>
        <taxon>Eukaryota</taxon>
        <taxon>Fungi</taxon>
        <taxon>Dikarya</taxon>
        <taxon>Basidiomycota</taxon>
        <taxon>Agaricomycotina</taxon>
        <taxon>Agaricomycetes</taxon>
        <taxon>Polyporales</taxon>
        <taxon>Cerrenaceae</taxon>
        <taxon>Somion</taxon>
    </lineage>
</organism>
<dbReference type="EMBL" id="OZ037949">
    <property type="protein sequence ID" value="CAL1712051.1"/>
    <property type="molecule type" value="Genomic_DNA"/>
</dbReference>
<evidence type="ECO:0000256" key="1">
    <source>
        <dbReference type="ARBA" id="ARBA00023002"/>
    </source>
</evidence>
<sequence>MADSSRLPPQQTIATASDTYAAGYTLAASTSGKDDQTQHFHLYLPADATPTANTMIGLGGTPDAPMLKVPVMGFGAWAWGDVNIYGWGPAGGYDKKLDDHSVTSAFDEMLKIFSKVLIDSAEYYSEGYAEKCIGFNLDKRFTDAERAHRIVLATKFSPTIWRHPFLYPDCVLKSMMASLERTLMPTISIYQLEAGSHFGLWPRLATLADGLARCYETGKVKTIGTCNLNLSQIRYLHDYFKKRNVPYVSNQVELSLLRTDPWKSGFIEECRQLGIATIAYSPLGLGRLTGKYSAENPPKGNRYREDISWLKIQPIVNELTRIGEARQKTPGVVALNWVMCKGAIPIPSVKNGEQARDCAQAVGWRLTLEEEARLDKLGVASIWSGYFLKRWQN</sequence>
<evidence type="ECO:0000259" key="2">
    <source>
        <dbReference type="Pfam" id="PF00248"/>
    </source>
</evidence>
<keyword evidence="1" id="KW-0560">Oxidoreductase</keyword>
<dbReference type="Gene3D" id="3.20.20.100">
    <property type="entry name" value="NADP-dependent oxidoreductase domain"/>
    <property type="match status" value="1"/>
</dbReference>
<dbReference type="PANTHER" id="PTHR43625">
    <property type="entry name" value="AFLATOXIN B1 ALDEHYDE REDUCTASE"/>
    <property type="match status" value="1"/>
</dbReference>
<reference evidence="4" key="1">
    <citation type="submission" date="2024-04" db="EMBL/GenBank/DDBJ databases">
        <authorList>
            <person name="Shaw F."/>
            <person name="Minotto A."/>
        </authorList>
    </citation>
    <scope>NUCLEOTIDE SEQUENCE [LARGE SCALE GENOMIC DNA]</scope>
</reference>
<dbReference type="Proteomes" id="UP001497453">
    <property type="component" value="Chromosome 6"/>
</dbReference>
<accession>A0ABP1DW60</accession>
<dbReference type="Pfam" id="PF00248">
    <property type="entry name" value="Aldo_ket_red"/>
    <property type="match status" value="1"/>
</dbReference>
<proteinExistence type="predicted"/>